<gene>
    <name evidence="1" type="ORF">SAMN05216480_106138</name>
</gene>
<dbReference type="Proteomes" id="UP000199138">
    <property type="component" value="Unassembled WGS sequence"/>
</dbReference>
<sequence>MQFALGQNTQTITATLHEDAMAINVQQNIVFHNQSTDTLNQLYLYDWNNAYSNKNTALAKRFAEEFNRSLHLAREEDRGNTKIISIIDETFKSLEWKRLAVDDIIKVQLKSPLYPGETYVLNAMYTVKLPSEQFTGYGYDEDGRIILENWYLAPVPFENGEWALYSNMNLNDMFLRNTNYQINFNYPESYKLTTNASKIEYSNTNGFTSAQIQYRDRKKVRLYFEKIKTFQTVQTDHFTFITNIVPKNLSEVSIYLSIDKVSEFLHDHIKNSENIQVMISEEDYRKNPIYGLNQLPSFLRPFQDDFLYELKILKTTLNNYLLEAVDADPRKDKWVFDAIETYLMMQFIEEYYPDMKMAGNFSKIWGLRSFHFSEMDFNEQYNMYYMLMARKNIDQPLSMQRDSLLKFNNNIANKYKAGIGLQYLNKYTEEPIADEIIPEFLAKQDADKAAFEELIIKKSDKNVDWFFDEYVGTRHKIDFKLKDVDATEDSIYFTIKNIRNTNVPISLFTLKNDSIQKTYWFTDIEDEKQFVIPNEGEDRLVLNYDKVIPEFNMRNNWKSLRGFLLNHKPLQFRLFQDAEDPHYNQIFFMPEFGYNYYDGIILGAKLYNKTLLNKPFQYSIRPQYATKSNTLVGGASFKYRQFREDSKLFLINYGIGGSYYHYAPGLAYKSLTPSISFTFRPDDFRSNERQILNLRAVNIHREKDTIVQLEDPSYTVFNARYLTYNNDILNYRSFFLDAQAASNFSKLSFNYEYRKLFDNNRQLNFRFFGGKFIHNNTNTNYFDFALDRPTDYLFDYNYLGRSESSGLYSQQLIIAEGGFKSKLPAQYQYSNDWILTSNFSTSIYRWIEAYGDLGLIKNKGIPTKFVYDSGIRLNLVTDYFELYLPVYSNNGWEIAQPEYASRIRFIITLSPRALTGLFTRKWF</sequence>
<dbReference type="AlphaFoldDB" id="A0A1I7GZW2"/>
<organism evidence="1 2">
    <name type="scientific">Pustulibacterium marinum</name>
    <dbReference type="NCBI Taxonomy" id="1224947"/>
    <lineage>
        <taxon>Bacteria</taxon>
        <taxon>Pseudomonadati</taxon>
        <taxon>Bacteroidota</taxon>
        <taxon>Flavobacteriia</taxon>
        <taxon>Flavobacteriales</taxon>
        <taxon>Flavobacteriaceae</taxon>
        <taxon>Pustulibacterium</taxon>
    </lineage>
</organism>
<proteinExistence type="predicted"/>
<dbReference type="RefSeq" id="WP_245766567.1">
    <property type="nucleotide sequence ID" value="NZ_FPBK01000006.1"/>
</dbReference>
<dbReference type="EMBL" id="FPBK01000006">
    <property type="protein sequence ID" value="SFU53952.1"/>
    <property type="molecule type" value="Genomic_DNA"/>
</dbReference>
<accession>A0A1I7GZW2</accession>
<keyword evidence="2" id="KW-1185">Reference proteome</keyword>
<evidence type="ECO:0000313" key="1">
    <source>
        <dbReference type="EMBL" id="SFU53952.1"/>
    </source>
</evidence>
<dbReference type="STRING" id="1224947.SAMN05216480_106138"/>
<evidence type="ECO:0000313" key="2">
    <source>
        <dbReference type="Proteomes" id="UP000199138"/>
    </source>
</evidence>
<evidence type="ECO:0008006" key="3">
    <source>
        <dbReference type="Google" id="ProtNLM"/>
    </source>
</evidence>
<reference evidence="1 2" key="1">
    <citation type="submission" date="2016-10" db="EMBL/GenBank/DDBJ databases">
        <authorList>
            <person name="de Groot N.N."/>
        </authorList>
    </citation>
    <scope>NUCLEOTIDE SEQUENCE [LARGE SCALE GENOMIC DNA]</scope>
    <source>
        <strain evidence="1 2">CGMCC 1.12333</strain>
    </source>
</reference>
<protein>
    <recommendedName>
        <fullName evidence="3">Peptidase M1 membrane alanine aminopeptidase domain-containing protein</fullName>
    </recommendedName>
</protein>
<name>A0A1I7GZW2_9FLAO</name>